<comment type="caution">
    <text evidence="5">The sequence shown here is derived from an EMBL/GenBank/DDBJ whole genome shotgun (WGS) entry which is preliminary data.</text>
</comment>
<evidence type="ECO:0000256" key="4">
    <source>
        <dbReference type="SAM" id="SignalP"/>
    </source>
</evidence>
<evidence type="ECO:0000313" key="6">
    <source>
        <dbReference type="Proteomes" id="UP001239909"/>
    </source>
</evidence>
<dbReference type="NCBIfam" id="TIGR01256">
    <property type="entry name" value="modA"/>
    <property type="match status" value="1"/>
</dbReference>
<evidence type="ECO:0000313" key="5">
    <source>
        <dbReference type="EMBL" id="GMG84269.1"/>
    </source>
</evidence>
<reference evidence="5 6" key="1">
    <citation type="submission" date="2023-04" db="EMBL/GenBank/DDBJ databases">
        <title>Marinoamorphus aggregata gen. nov., sp. Nov., isolate from tissue of brittle star Ophioplocus japonicus.</title>
        <authorList>
            <person name="Kawano K."/>
            <person name="Sawayama S."/>
            <person name="Nakagawa S."/>
        </authorList>
    </citation>
    <scope>NUCLEOTIDE SEQUENCE [LARGE SCALE GENOMIC DNA]</scope>
    <source>
        <strain evidence="5 6">NKW23</strain>
    </source>
</reference>
<feature type="signal peptide" evidence="4">
    <location>
        <begin position="1"/>
        <end position="19"/>
    </location>
</feature>
<dbReference type="SUPFAM" id="SSF53850">
    <property type="entry name" value="Periplasmic binding protein-like II"/>
    <property type="match status" value="1"/>
</dbReference>
<evidence type="ECO:0000256" key="3">
    <source>
        <dbReference type="ARBA" id="ARBA00022729"/>
    </source>
</evidence>
<keyword evidence="2" id="KW-0479">Metal-binding</keyword>
<dbReference type="RefSeq" id="WP_285673266.1">
    <property type="nucleotide sequence ID" value="NZ_BSYI01000032.1"/>
</dbReference>
<keyword evidence="6" id="KW-1185">Reference proteome</keyword>
<dbReference type="Gene3D" id="3.40.190.10">
    <property type="entry name" value="Periplasmic binding protein-like II"/>
    <property type="match status" value="2"/>
</dbReference>
<gene>
    <name evidence="5" type="primary">modA</name>
    <name evidence="5" type="ORF">LNKW23_34840</name>
</gene>
<proteinExistence type="inferred from homology"/>
<organism evidence="5 6">
    <name type="scientific">Paralimibaculum aggregatum</name>
    <dbReference type="NCBI Taxonomy" id="3036245"/>
    <lineage>
        <taxon>Bacteria</taxon>
        <taxon>Pseudomonadati</taxon>
        <taxon>Pseudomonadota</taxon>
        <taxon>Alphaproteobacteria</taxon>
        <taxon>Rhodobacterales</taxon>
        <taxon>Paracoccaceae</taxon>
        <taxon>Paralimibaculum</taxon>
    </lineage>
</organism>
<dbReference type="PIRSF" id="PIRSF004846">
    <property type="entry name" value="ModA"/>
    <property type="match status" value="1"/>
</dbReference>
<dbReference type="Proteomes" id="UP001239909">
    <property type="component" value="Unassembled WGS sequence"/>
</dbReference>
<protein>
    <submittedName>
        <fullName evidence="5">Molybdate ABC transporter substrate-binding protein</fullName>
    </submittedName>
</protein>
<evidence type="ECO:0000256" key="2">
    <source>
        <dbReference type="ARBA" id="ARBA00022723"/>
    </source>
</evidence>
<dbReference type="PANTHER" id="PTHR30632:SF17">
    <property type="entry name" value="MOLYBDATE-BINDING PROTEIN MODA"/>
    <property type="match status" value="1"/>
</dbReference>
<dbReference type="EMBL" id="BSYI01000032">
    <property type="protein sequence ID" value="GMG84269.1"/>
    <property type="molecule type" value="Genomic_DNA"/>
</dbReference>
<comment type="similarity">
    <text evidence="1">Belongs to the bacterial solute-binding protein ModA family.</text>
</comment>
<sequence>MRRRSLLAALLALPPALSALLPARGAEPLTVFAAASLTDALEEIAAAHAAETGRRPRLAFAASSTLARQIEAGAPADLFLSANARWMDRLEAKGLLAPGTRRDIAGNRLVLVGPAGTAPAPAAALLAAATGRIALGDPDHVPAGIYARAALEHLGLWDRLAPRLARADNTRAALALVARGETPLGIVYASDALVAPDLAVLAEMPADSHPPIRYPAAIVAGRDGAAARAFLERLSGAAARAALARHGLALP</sequence>
<name>A0ABQ6LRR0_9RHOB</name>
<dbReference type="InterPro" id="IPR005950">
    <property type="entry name" value="ModA"/>
</dbReference>
<dbReference type="InterPro" id="IPR050682">
    <property type="entry name" value="ModA/WtpA"/>
</dbReference>
<accession>A0ABQ6LRR0</accession>
<evidence type="ECO:0000256" key="1">
    <source>
        <dbReference type="ARBA" id="ARBA00009175"/>
    </source>
</evidence>
<dbReference type="PANTHER" id="PTHR30632">
    <property type="entry name" value="MOLYBDATE-BINDING PERIPLASMIC PROTEIN"/>
    <property type="match status" value="1"/>
</dbReference>
<feature type="chain" id="PRO_5046614394" evidence="4">
    <location>
        <begin position="20"/>
        <end position="251"/>
    </location>
</feature>
<dbReference type="Pfam" id="PF13531">
    <property type="entry name" value="SBP_bac_11"/>
    <property type="match status" value="1"/>
</dbReference>
<keyword evidence="3 4" id="KW-0732">Signal</keyword>